<evidence type="ECO:0000256" key="3">
    <source>
        <dbReference type="ARBA" id="ARBA00023125"/>
    </source>
</evidence>
<dbReference type="NCBIfam" id="TIGR02937">
    <property type="entry name" value="sigma70-ECF"/>
    <property type="match status" value="1"/>
</dbReference>
<dbReference type="PRINTS" id="PR00046">
    <property type="entry name" value="SIGMA70FCT"/>
</dbReference>
<accession>A0A5C5YMR5</accession>
<dbReference type="SUPFAM" id="SSF88946">
    <property type="entry name" value="Sigma2 domain of RNA polymerase sigma factors"/>
    <property type="match status" value="1"/>
</dbReference>
<dbReference type="InterPro" id="IPR007627">
    <property type="entry name" value="RNA_pol_sigma70_r2"/>
</dbReference>
<keyword evidence="4" id="KW-0804">Transcription</keyword>
<keyword evidence="2" id="KW-0731">Sigma factor</keyword>
<dbReference type="PANTHER" id="PTHR30603:SF60">
    <property type="entry name" value="RNA POLYMERASE SIGMA FACTOR RPOD"/>
    <property type="match status" value="1"/>
</dbReference>
<dbReference type="Pfam" id="PF04545">
    <property type="entry name" value="Sigma70_r4"/>
    <property type="match status" value="1"/>
</dbReference>
<dbReference type="GO" id="GO:0006352">
    <property type="term" value="P:DNA-templated transcription initiation"/>
    <property type="evidence" value="ECO:0007669"/>
    <property type="project" value="InterPro"/>
</dbReference>
<proteinExistence type="predicted"/>
<sequence length="306" mass="34435">MATATATRTPNRRSRAARVQRGEQLLSSGFTYIGCEAIASADLQPAEAIRQAERLLDGDQDRVGKMCEEEILTPQHERDLFHSLNLLKRLAAEIAEGVNRSNPKSAELDEIESLSKAALQVRDYIIRSNLRLVYAVVKKTLGSNSTLGFDEFVSDGVCTLMNAVEKFDYSRGFRFSTYAYRSVARTVYRAMLAAQKEESRLARDAEDWAFEQQPEESPSLAHDVVGERLRSAAAAMVDKLDRREQLIIRSRYALGAHRKVRSFQDIANRLGISKERVRQLEKRASDKLHEMASQLDHDELFGAALA</sequence>
<dbReference type="InterPro" id="IPR050239">
    <property type="entry name" value="Sigma-70_RNA_pol_init_factors"/>
</dbReference>
<dbReference type="Proteomes" id="UP000318478">
    <property type="component" value="Unassembled WGS sequence"/>
</dbReference>
<evidence type="ECO:0000256" key="2">
    <source>
        <dbReference type="ARBA" id="ARBA00023082"/>
    </source>
</evidence>
<feature type="domain" description="RNA polymerase sigma-70 region 4" evidence="6">
    <location>
        <begin position="238"/>
        <end position="288"/>
    </location>
</feature>
<dbReference type="InterPro" id="IPR014284">
    <property type="entry name" value="RNA_pol_sigma-70_dom"/>
</dbReference>
<evidence type="ECO:0000256" key="4">
    <source>
        <dbReference type="ARBA" id="ARBA00023163"/>
    </source>
</evidence>
<keyword evidence="1" id="KW-0805">Transcription regulation</keyword>
<dbReference type="GO" id="GO:0003677">
    <property type="term" value="F:DNA binding"/>
    <property type="evidence" value="ECO:0007669"/>
    <property type="project" value="UniProtKB-KW"/>
</dbReference>
<protein>
    <submittedName>
        <fullName evidence="7">RNA polymerase principal sigma factor HrdA</fullName>
    </submittedName>
</protein>
<evidence type="ECO:0000313" key="7">
    <source>
        <dbReference type="EMBL" id="TWT76129.1"/>
    </source>
</evidence>
<dbReference type="InterPro" id="IPR013324">
    <property type="entry name" value="RNA_pol_sigma_r3/r4-like"/>
</dbReference>
<dbReference type="InterPro" id="IPR007630">
    <property type="entry name" value="RNA_pol_sigma70_r4"/>
</dbReference>
<dbReference type="Gene3D" id="1.10.10.10">
    <property type="entry name" value="Winged helix-like DNA-binding domain superfamily/Winged helix DNA-binding domain"/>
    <property type="match status" value="1"/>
</dbReference>
<dbReference type="InterPro" id="IPR036388">
    <property type="entry name" value="WH-like_DNA-bd_sf"/>
</dbReference>
<dbReference type="AlphaFoldDB" id="A0A5C5YMR5"/>
<evidence type="ECO:0000259" key="5">
    <source>
        <dbReference type="Pfam" id="PF04542"/>
    </source>
</evidence>
<name>A0A5C5YMR5_9BACT</name>
<dbReference type="SUPFAM" id="SSF88659">
    <property type="entry name" value="Sigma3 and sigma4 domains of RNA polymerase sigma factors"/>
    <property type="match status" value="1"/>
</dbReference>
<dbReference type="GO" id="GO:0016987">
    <property type="term" value="F:sigma factor activity"/>
    <property type="evidence" value="ECO:0007669"/>
    <property type="project" value="UniProtKB-KW"/>
</dbReference>
<evidence type="ECO:0000256" key="1">
    <source>
        <dbReference type="ARBA" id="ARBA00023015"/>
    </source>
</evidence>
<reference evidence="7 8" key="1">
    <citation type="submission" date="2019-02" db="EMBL/GenBank/DDBJ databases">
        <title>Deep-cultivation of Planctomycetes and their phenomic and genomic characterization uncovers novel biology.</title>
        <authorList>
            <person name="Wiegand S."/>
            <person name="Jogler M."/>
            <person name="Boedeker C."/>
            <person name="Pinto D."/>
            <person name="Vollmers J."/>
            <person name="Rivas-Marin E."/>
            <person name="Kohn T."/>
            <person name="Peeters S.H."/>
            <person name="Heuer A."/>
            <person name="Rast P."/>
            <person name="Oberbeckmann S."/>
            <person name="Bunk B."/>
            <person name="Jeske O."/>
            <person name="Meyerdierks A."/>
            <person name="Storesund J.E."/>
            <person name="Kallscheuer N."/>
            <person name="Luecker S."/>
            <person name="Lage O.M."/>
            <person name="Pohl T."/>
            <person name="Merkel B.J."/>
            <person name="Hornburger P."/>
            <person name="Mueller R.-W."/>
            <person name="Bruemmer F."/>
            <person name="Labrenz M."/>
            <person name="Spormann A.M."/>
            <person name="Op Den Camp H."/>
            <person name="Overmann J."/>
            <person name="Amann R."/>
            <person name="Jetten M.S.M."/>
            <person name="Mascher T."/>
            <person name="Medema M.H."/>
            <person name="Devos D.P."/>
            <person name="Kaster A.-K."/>
            <person name="Ovreas L."/>
            <person name="Rohde M."/>
            <person name="Galperin M.Y."/>
            <person name="Jogler C."/>
        </authorList>
    </citation>
    <scope>NUCLEOTIDE SEQUENCE [LARGE SCALE GENOMIC DNA]</scope>
    <source>
        <strain evidence="7 8">Pla123a</strain>
    </source>
</reference>
<dbReference type="Pfam" id="PF04542">
    <property type="entry name" value="Sigma70_r2"/>
    <property type="match status" value="1"/>
</dbReference>
<comment type="caution">
    <text evidence="7">The sequence shown here is derived from an EMBL/GenBank/DDBJ whole genome shotgun (WGS) entry which is preliminary data.</text>
</comment>
<feature type="domain" description="RNA polymerase sigma-70 region 2" evidence="5">
    <location>
        <begin position="126"/>
        <end position="195"/>
    </location>
</feature>
<organism evidence="7 8">
    <name type="scientific">Posidoniimonas polymericola</name>
    <dbReference type="NCBI Taxonomy" id="2528002"/>
    <lineage>
        <taxon>Bacteria</taxon>
        <taxon>Pseudomonadati</taxon>
        <taxon>Planctomycetota</taxon>
        <taxon>Planctomycetia</taxon>
        <taxon>Pirellulales</taxon>
        <taxon>Lacipirellulaceae</taxon>
        <taxon>Posidoniimonas</taxon>
    </lineage>
</organism>
<dbReference type="EMBL" id="SJPO01000006">
    <property type="protein sequence ID" value="TWT76129.1"/>
    <property type="molecule type" value="Genomic_DNA"/>
</dbReference>
<keyword evidence="3" id="KW-0238">DNA-binding</keyword>
<gene>
    <name evidence="7" type="primary">hrdA</name>
    <name evidence="7" type="ORF">Pla123a_29180</name>
</gene>
<evidence type="ECO:0000259" key="6">
    <source>
        <dbReference type="Pfam" id="PF04545"/>
    </source>
</evidence>
<dbReference type="InterPro" id="IPR000943">
    <property type="entry name" value="RNA_pol_sigma70"/>
</dbReference>
<dbReference type="InterPro" id="IPR013325">
    <property type="entry name" value="RNA_pol_sigma_r2"/>
</dbReference>
<dbReference type="Gene3D" id="1.20.120.1810">
    <property type="match status" value="1"/>
</dbReference>
<keyword evidence="8" id="KW-1185">Reference proteome</keyword>
<evidence type="ECO:0000313" key="8">
    <source>
        <dbReference type="Proteomes" id="UP000318478"/>
    </source>
</evidence>
<dbReference type="PANTHER" id="PTHR30603">
    <property type="entry name" value="RNA POLYMERASE SIGMA FACTOR RPO"/>
    <property type="match status" value="1"/>
</dbReference>